<comment type="caution">
    <text evidence="1">The sequence shown here is derived from an EMBL/GenBank/DDBJ whole genome shotgun (WGS) entry which is preliminary data.</text>
</comment>
<accession>A0ABS6W5R1</accession>
<name>A0ABS6W5R1_9BIFI</name>
<evidence type="ECO:0000313" key="1">
    <source>
        <dbReference type="EMBL" id="MBW3081834.1"/>
    </source>
</evidence>
<protein>
    <submittedName>
        <fullName evidence="1">Plasmid mobilization relaxosome protein MobC</fullName>
    </submittedName>
</protein>
<evidence type="ECO:0000313" key="2">
    <source>
        <dbReference type="Proteomes" id="UP000812844"/>
    </source>
</evidence>
<proteinExistence type="predicted"/>
<keyword evidence="2" id="KW-1185">Reference proteome</keyword>
<dbReference type="InterPro" id="IPR053842">
    <property type="entry name" value="NikA-like"/>
</dbReference>
<dbReference type="RefSeq" id="WP_219079523.1">
    <property type="nucleotide sequence ID" value="NZ_JAHBBD010000001.1"/>
</dbReference>
<dbReference type="Pfam" id="PF21983">
    <property type="entry name" value="NikA-like"/>
    <property type="match status" value="1"/>
</dbReference>
<sequence length="161" mass="18442">MAEGSGGASRRLTMAAPSKTIMKGNRKRLMLESKDKAILIRVTEKERATLKRKARKFRMPMSELVRLALIHSDLLTVISIDVAPLRELCYELTKQGTNLNQLARMMNTYGADAYNREEVNRLLNECGELYLRIGDAMIAIEKELETEHIYVTHPRYDDDDL</sequence>
<dbReference type="Proteomes" id="UP000812844">
    <property type="component" value="Unassembled WGS sequence"/>
</dbReference>
<gene>
    <name evidence="1" type="primary">mobC</name>
    <name evidence="1" type="ORF">KIH73_00285</name>
</gene>
<dbReference type="EMBL" id="JAHBBD010000001">
    <property type="protein sequence ID" value="MBW3081834.1"/>
    <property type="molecule type" value="Genomic_DNA"/>
</dbReference>
<reference evidence="1 2" key="1">
    <citation type="submission" date="2021-05" db="EMBL/GenBank/DDBJ databases">
        <title>Phylogenetic classification of ten novel species belonging to the genus Bifidobacterium comprising B. colchicus sp. nov., B. abeli sp. nov., B. bicoloris sp. nov., B. guerezis sp. nov., B. rosaliae sp. nov., B. santillanensis sp. nov., B. argentati sp. nov., B. amazzoni sp. nov., B. pluviali sp. nov., and B. pinnaculum sp. nov.</title>
        <authorList>
            <person name="Lugli G.A."/>
            <person name="Ruiz Garcia L."/>
            <person name="Margolles A."/>
            <person name="Ventura M."/>
        </authorList>
    </citation>
    <scope>NUCLEOTIDE SEQUENCE [LARGE SCALE GENOMIC DNA]</scope>
    <source>
        <strain evidence="1 2">6T3</strain>
    </source>
</reference>
<organism evidence="1 2">
    <name type="scientific">Bifidobacterium phasiani</name>
    <dbReference type="NCBI Taxonomy" id="2834431"/>
    <lineage>
        <taxon>Bacteria</taxon>
        <taxon>Bacillati</taxon>
        <taxon>Actinomycetota</taxon>
        <taxon>Actinomycetes</taxon>
        <taxon>Bifidobacteriales</taxon>
        <taxon>Bifidobacteriaceae</taxon>
        <taxon>Bifidobacterium</taxon>
    </lineage>
</organism>